<dbReference type="Proteomes" id="UP000829291">
    <property type="component" value="Chromosome 7"/>
</dbReference>
<organism evidence="3 4">
    <name type="scientific">Neodiprion lecontei</name>
    <name type="common">Redheaded pine sawfly</name>
    <dbReference type="NCBI Taxonomy" id="441921"/>
    <lineage>
        <taxon>Eukaryota</taxon>
        <taxon>Metazoa</taxon>
        <taxon>Ecdysozoa</taxon>
        <taxon>Arthropoda</taxon>
        <taxon>Hexapoda</taxon>
        <taxon>Insecta</taxon>
        <taxon>Pterygota</taxon>
        <taxon>Neoptera</taxon>
        <taxon>Endopterygota</taxon>
        <taxon>Hymenoptera</taxon>
        <taxon>Tenthredinoidea</taxon>
        <taxon>Diprionidae</taxon>
        <taxon>Diprioninae</taxon>
        <taxon>Neodiprion</taxon>
    </lineage>
</organism>
<reference evidence="4" key="1">
    <citation type="submission" date="2025-08" db="UniProtKB">
        <authorList>
            <consortium name="RefSeq"/>
        </authorList>
    </citation>
    <scope>IDENTIFICATION</scope>
    <source>
        <tissue evidence="4">Thorax and Abdomen</tissue>
    </source>
</reference>
<feature type="compositionally biased region" description="Polar residues" evidence="1">
    <location>
        <begin position="172"/>
        <end position="184"/>
    </location>
</feature>
<feature type="signal peptide" evidence="2">
    <location>
        <begin position="1"/>
        <end position="20"/>
    </location>
</feature>
<evidence type="ECO:0000256" key="1">
    <source>
        <dbReference type="SAM" id="MobiDB-lite"/>
    </source>
</evidence>
<proteinExistence type="predicted"/>
<sequence>MALRRASFLIILSAVKLSRCALVLPRPPHSPNSIERSIAGRILDGKSLYNDKSSFGSTTSVEKPNTDNFRLLEIELRSGSSLEGVEKSPSSVKLDVFDQKISSMPGEIGPNEEKLYYLKQAGRKRTSWEPRSYLKALLEGEKRYAITKSLFHPRKKYGRIVDAVGNGQLEASTTENSLPTSSELPKQIPAPPSRVPSHTVFTHTTPVVKFMYGRSDILPGYKF</sequence>
<evidence type="ECO:0000256" key="2">
    <source>
        <dbReference type="SAM" id="SignalP"/>
    </source>
</evidence>
<protein>
    <submittedName>
        <fullName evidence="4">Uncharacterized protein LOC124295305</fullName>
    </submittedName>
</protein>
<accession>A0ABM3GKK6</accession>
<dbReference type="GeneID" id="124295305"/>
<feature type="region of interest" description="Disordered" evidence="1">
    <location>
        <begin position="172"/>
        <end position="198"/>
    </location>
</feature>
<name>A0ABM3GKK6_NEOLC</name>
<dbReference type="RefSeq" id="XP_046600801.1">
    <property type="nucleotide sequence ID" value="XM_046744845.1"/>
</dbReference>
<evidence type="ECO:0000313" key="3">
    <source>
        <dbReference type="Proteomes" id="UP000829291"/>
    </source>
</evidence>
<evidence type="ECO:0000313" key="4">
    <source>
        <dbReference type="RefSeq" id="XP_046600801.1"/>
    </source>
</evidence>
<keyword evidence="3" id="KW-1185">Reference proteome</keyword>
<feature type="chain" id="PRO_5047432987" evidence="2">
    <location>
        <begin position="21"/>
        <end position="223"/>
    </location>
</feature>
<keyword evidence="2" id="KW-0732">Signal</keyword>
<gene>
    <name evidence="4" type="primary">LOC124295305</name>
</gene>